<reference evidence="1 2" key="1">
    <citation type="submission" date="2020-04" db="EMBL/GenBank/DDBJ databases">
        <title>Genome sequencing of novel species.</title>
        <authorList>
            <person name="Heo J."/>
            <person name="Kim S.-J."/>
            <person name="Kim J.-S."/>
            <person name="Hong S.-B."/>
            <person name="Kwon S.-W."/>
        </authorList>
    </citation>
    <scope>NUCLEOTIDE SEQUENCE [LARGE SCALE GENOMIC DNA]</scope>
    <source>
        <strain evidence="1 2">MFER-1</strain>
    </source>
</reference>
<sequence>MESINRLDLNIDGVSTASGGDYGKVKIDGVGTVEGDVIAEIFDSNGITKVRGNLRTGEMDSDGIIKIYGHLSAGYSVVDGNLKVIGSVKAERFKVNGVLNVGEDCEIEDLDMEGAFDVQGLLNVGKMNVRLHGKGKVKEIGGENIQVRRVRRSVWGKMVTWMLPKFSPELHTASIEGDDIDLEYTLADVVRGNRVVIGKGCNIGTVEYRTELKVYPGAKIGKEVKTGG</sequence>
<name>A0A7Z2ZMN1_9BACL</name>
<dbReference type="AlphaFoldDB" id="A0A7Z2ZMN1"/>
<keyword evidence="2" id="KW-1185">Reference proteome</keyword>
<proteinExistence type="predicted"/>
<accession>A0A7Z2ZMN1</accession>
<dbReference type="EMBL" id="CP051680">
    <property type="protein sequence ID" value="QJD84262.1"/>
    <property type="molecule type" value="Genomic_DNA"/>
</dbReference>
<evidence type="ECO:0000313" key="1">
    <source>
        <dbReference type="EMBL" id="QJD84262.1"/>
    </source>
</evidence>
<dbReference type="Proteomes" id="UP000502248">
    <property type="component" value="Chromosome"/>
</dbReference>
<dbReference type="RefSeq" id="WP_169280546.1">
    <property type="nucleotide sequence ID" value="NZ_CP051680.1"/>
</dbReference>
<dbReference type="KEGG" id="cheb:HH215_14400"/>
<gene>
    <name evidence="1" type="ORF">HH215_14400</name>
</gene>
<protein>
    <submittedName>
        <fullName evidence="1">Cell shape determination protein CcmA</fullName>
    </submittedName>
</protein>
<organism evidence="1 2">
    <name type="scientific">Cohnella herbarum</name>
    <dbReference type="NCBI Taxonomy" id="2728023"/>
    <lineage>
        <taxon>Bacteria</taxon>
        <taxon>Bacillati</taxon>
        <taxon>Bacillota</taxon>
        <taxon>Bacilli</taxon>
        <taxon>Bacillales</taxon>
        <taxon>Paenibacillaceae</taxon>
        <taxon>Cohnella</taxon>
    </lineage>
</organism>
<evidence type="ECO:0000313" key="2">
    <source>
        <dbReference type="Proteomes" id="UP000502248"/>
    </source>
</evidence>